<protein>
    <submittedName>
        <fullName evidence="1">Uncharacterized protein</fullName>
    </submittedName>
</protein>
<evidence type="ECO:0000313" key="2">
    <source>
        <dbReference type="Proteomes" id="UP000237056"/>
    </source>
</evidence>
<comment type="caution">
    <text evidence="1">The sequence shown here is derived from an EMBL/GenBank/DDBJ whole genome shotgun (WGS) entry which is preliminary data.</text>
</comment>
<sequence>MPFTNFENRHFSSEEKNAVNTALASLETELIPKLANLTADERKQYGSVNEQNKLIINKVKDFRDSQPNLSSPDVDWVEFMNDHDSRSYLQTTIQRLQSIIDGLTNAKILHDWDNYQASLTDYDYAKYKASTNAIGYQTKVSEIGQFFAGRPSGSSNKTTSTDTPVAE</sequence>
<dbReference type="AlphaFoldDB" id="A0A2S4N5N3"/>
<evidence type="ECO:0000313" key="1">
    <source>
        <dbReference type="EMBL" id="POS01011.1"/>
    </source>
</evidence>
<dbReference type="Proteomes" id="UP000237056">
    <property type="component" value="Unassembled WGS sequence"/>
</dbReference>
<gene>
    <name evidence="1" type="ORF">Q361_11517</name>
</gene>
<organism evidence="1 2">
    <name type="scientific">Flavobacterium croceum DSM 17960</name>
    <dbReference type="NCBI Taxonomy" id="1121886"/>
    <lineage>
        <taxon>Bacteria</taxon>
        <taxon>Pseudomonadati</taxon>
        <taxon>Bacteroidota</taxon>
        <taxon>Flavobacteriia</taxon>
        <taxon>Flavobacteriales</taxon>
        <taxon>Flavobacteriaceae</taxon>
        <taxon>Flavobacterium</taxon>
    </lineage>
</organism>
<keyword evidence="2" id="KW-1185">Reference proteome</keyword>
<name>A0A2S4N5N3_9FLAO</name>
<dbReference type="EMBL" id="PQNY01000015">
    <property type="protein sequence ID" value="POS01011.1"/>
    <property type="molecule type" value="Genomic_DNA"/>
</dbReference>
<dbReference type="RefSeq" id="WP_103726808.1">
    <property type="nucleotide sequence ID" value="NZ_PQNY01000015.1"/>
</dbReference>
<proteinExistence type="predicted"/>
<reference evidence="1 2" key="1">
    <citation type="submission" date="2018-01" db="EMBL/GenBank/DDBJ databases">
        <title>Genomic Encyclopedia of Type Strains, Phase I: the one thousand microbial genomes (KMG-I) project.</title>
        <authorList>
            <person name="Goeker M."/>
        </authorList>
    </citation>
    <scope>NUCLEOTIDE SEQUENCE [LARGE SCALE GENOMIC DNA]</scope>
    <source>
        <strain evidence="1 2">DSM 17960</strain>
    </source>
</reference>
<accession>A0A2S4N5N3</accession>
<dbReference type="OrthoDB" id="5952844at2"/>